<feature type="domain" description="Radical SAM core" evidence="7">
    <location>
        <begin position="67"/>
        <end position="280"/>
    </location>
</feature>
<dbReference type="InterPro" id="IPR034457">
    <property type="entry name" value="Organic_radical-activating"/>
</dbReference>
<dbReference type="OrthoDB" id="9778883at2"/>
<dbReference type="GO" id="GO:0051539">
    <property type="term" value="F:4 iron, 4 sulfur cluster binding"/>
    <property type="evidence" value="ECO:0007669"/>
    <property type="project" value="UniProtKB-KW"/>
</dbReference>
<dbReference type="InterPro" id="IPR016431">
    <property type="entry name" value="Pyrv-formate_lyase-activ_prd"/>
</dbReference>
<sequence length="339" mass="38781">MKEALLYESLEDKKVRCYLCNHQCLIPNGKTGLCGVRKNEEGILYSLVYGRVIAEHIDPIEKKPLYHFLPGSYSYSIATVGCNFRCSFCQNFEISQFPHLYPGSIPGTPYSPKDIVKKALNHGCKSISYTYTEPTIYFEYALDCSKLAVKEGLKNVFVSNGYMTKSALDLIKDYLHGINVDLKAFTEGFYHRICKAKLKPILDNLKYLKKLGIWVEITTLVIPEENDSSEELRDIARFIRDELGPETPWHISRFYPQFKMQNKPYTSIETLQRAYYIGKEEGLYFVYIGNVPGNETENTFCPKCSTLLIERYGFAIISNQLKEDGLCPKCGFSIAGVWK</sequence>
<evidence type="ECO:0000256" key="1">
    <source>
        <dbReference type="ARBA" id="ARBA00022485"/>
    </source>
</evidence>
<feature type="binding site" evidence="6">
    <location>
        <position position="82"/>
    </location>
    <ligand>
        <name>[4Fe-4S] cluster</name>
        <dbReference type="ChEBI" id="CHEBI:49883"/>
        <note>4Fe-4S-S-AdoMet</note>
    </ligand>
</feature>
<dbReference type="InterPro" id="IPR007197">
    <property type="entry name" value="rSAM"/>
</dbReference>
<dbReference type="InterPro" id="IPR058240">
    <property type="entry name" value="rSAM_sf"/>
</dbReference>
<keyword evidence="4 6" id="KW-0408">Iron</keyword>
<dbReference type="InterPro" id="IPR027596">
    <property type="entry name" value="AmmeMemoSam_rS"/>
</dbReference>
<dbReference type="EMBL" id="AP014945">
    <property type="protein sequence ID" value="BAU23193.1"/>
    <property type="molecule type" value="Genomic_DNA"/>
</dbReference>
<feature type="binding site" evidence="6">
    <location>
        <position position="89"/>
    </location>
    <ligand>
        <name>[4Fe-4S] cluster</name>
        <dbReference type="ChEBI" id="CHEBI:49883"/>
        <note>4Fe-4S-S-AdoMet</note>
    </ligand>
</feature>
<reference evidence="9" key="2">
    <citation type="journal article" date="2016" name="Int. J. Syst. Evol. Microbiol.">
        <title>Caldimicrobium thiodismutans sp. nov., a sulfur-disproportionating bacterium isolated from a hot spring.</title>
        <authorList>
            <person name="Kojima H."/>
            <person name="Umezawa K."/>
            <person name="Fukui M."/>
        </authorList>
    </citation>
    <scope>NUCLEOTIDE SEQUENCE [LARGE SCALE GENOMIC DNA]</scope>
    <source>
        <strain evidence="9">TF1</strain>
    </source>
</reference>
<evidence type="ECO:0000313" key="9">
    <source>
        <dbReference type="Proteomes" id="UP000068196"/>
    </source>
</evidence>
<dbReference type="PIRSF" id="PIRSF004869">
    <property type="entry name" value="PflX_prd"/>
    <property type="match status" value="1"/>
</dbReference>
<keyword evidence="3 6" id="KW-0479">Metal-binding</keyword>
<evidence type="ECO:0000256" key="4">
    <source>
        <dbReference type="ARBA" id="ARBA00023004"/>
    </source>
</evidence>
<dbReference type="PATRIC" id="fig|1653476.3.peg.831"/>
<evidence type="ECO:0000256" key="2">
    <source>
        <dbReference type="ARBA" id="ARBA00022691"/>
    </source>
</evidence>
<feature type="binding site" evidence="6">
    <location>
        <position position="86"/>
    </location>
    <ligand>
        <name>[4Fe-4S] cluster</name>
        <dbReference type="ChEBI" id="CHEBI:49883"/>
        <note>4Fe-4S-S-AdoMet</note>
    </ligand>
</feature>
<dbReference type="SFLD" id="SFLDS00029">
    <property type="entry name" value="Radical_SAM"/>
    <property type="match status" value="1"/>
</dbReference>
<organism evidence="8 9">
    <name type="scientific">Caldimicrobium thiodismutans</name>
    <dbReference type="NCBI Taxonomy" id="1653476"/>
    <lineage>
        <taxon>Bacteria</taxon>
        <taxon>Pseudomonadati</taxon>
        <taxon>Thermodesulfobacteriota</taxon>
        <taxon>Thermodesulfobacteria</taxon>
        <taxon>Thermodesulfobacteriales</taxon>
        <taxon>Thermodesulfobacteriaceae</taxon>
        <taxon>Caldimicrobium</taxon>
    </lineage>
</organism>
<protein>
    <submittedName>
        <fullName evidence="8">Radical SAM protein</fullName>
    </submittedName>
</protein>
<dbReference type="Proteomes" id="UP000068196">
    <property type="component" value="Chromosome"/>
</dbReference>
<reference evidence="8 9" key="1">
    <citation type="journal article" date="2016" name="Int. J. Syst. Evol. Microbiol.">
        <title>Caldimicrobium thiodismutans sp. nov., a sulfur-disproportionating bacterium isolated from a hot spring, and emended description of the genus Caldimicrobium.</title>
        <authorList>
            <person name="Kojima H."/>
            <person name="Umezawa K."/>
            <person name="Fukui M."/>
        </authorList>
    </citation>
    <scope>NUCLEOTIDE SEQUENCE [LARGE SCALE GENOMIC DNA]</scope>
    <source>
        <strain evidence="8 9">TF1</strain>
    </source>
</reference>
<dbReference type="SMART" id="SM00729">
    <property type="entry name" value="Elp3"/>
    <property type="match status" value="1"/>
</dbReference>
<evidence type="ECO:0000256" key="3">
    <source>
        <dbReference type="ARBA" id="ARBA00022723"/>
    </source>
</evidence>
<dbReference type="RefSeq" id="WP_068513655.1">
    <property type="nucleotide sequence ID" value="NZ_AP014945.1"/>
</dbReference>
<dbReference type="Gene3D" id="3.20.20.70">
    <property type="entry name" value="Aldolase class I"/>
    <property type="match status" value="1"/>
</dbReference>
<evidence type="ECO:0000256" key="6">
    <source>
        <dbReference type="PIRSR" id="PIRSR004869-50"/>
    </source>
</evidence>
<dbReference type="STRING" id="1653476.THC_0802"/>
<comment type="cofactor">
    <cofactor evidence="6">
        <name>[4Fe-4S] cluster</name>
        <dbReference type="ChEBI" id="CHEBI:49883"/>
    </cofactor>
    <text evidence="6">Binds 1 [4Fe-4S] cluster. The cluster is coordinated with 3 cysteines and an exchangeable S-adenosyl-L-methionine.</text>
</comment>
<dbReference type="InterPro" id="IPR013785">
    <property type="entry name" value="Aldolase_TIM"/>
</dbReference>
<keyword evidence="5 6" id="KW-0411">Iron-sulfur</keyword>
<dbReference type="PANTHER" id="PTHR30352">
    <property type="entry name" value="PYRUVATE FORMATE-LYASE-ACTIVATING ENZYME"/>
    <property type="match status" value="1"/>
</dbReference>
<dbReference type="CDD" id="cd01335">
    <property type="entry name" value="Radical_SAM"/>
    <property type="match status" value="1"/>
</dbReference>
<dbReference type="GO" id="GO:0046872">
    <property type="term" value="F:metal ion binding"/>
    <property type="evidence" value="ECO:0007669"/>
    <property type="project" value="UniProtKB-KW"/>
</dbReference>
<name>A0A0U5AZM5_9BACT</name>
<dbReference type="SUPFAM" id="SSF102114">
    <property type="entry name" value="Radical SAM enzymes"/>
    <property type="match status" value="1"/>
</dbReference>
<dbReference type="PANTHER" id="PTHR30352:SF5">
    <property type="entry name" value="PYRUVATE FORMATE-LYASE 1-ACTIVATING ENZYME"/>
    <property type="match status" value="1"/>
</dbReference>
<evidence type="ECO:0000259" key="7">
    <source>
        <dbReference type="PROSITE" id="PS51918"/>
    </source>
</evidence>
<gene>
    <name evidence="8" type="ORF">THC_0802</name>
</gene>
<evidence type="ECO:0000313" key="8">
    <source>
        <dbReference type="EMBL" id="BAU23193.1"/>
    </source>
</evidence>
<dbReference type="NCBIfam" id="TIGR04337">
    <property type="entry name" value="AmmeMemoSam_rS"/>
    <property type="match status" value="1"/>
</dbReference>
<proteinExistence type="predicted"/>
<keyword evidence="9" id="KW-1185">Reference proteome</keyword>
<accession>A0A0U5AZM5</accession>
<dbReference type="GO" id="GO:0003824">
    <property type="term" value="F:catalytic activity"/>
    <property type="evidence" value="ECO:0007669"/>
    <property type="project" value="InterPro"/>
</dbReference>
<keyword evidence="2 6" id="KW-0949">S-adenosyl-L-methionine</keyword>
<dbReference type="AlphaFoldDB" id="A0A0U5AZM5"/>
<dbReference type="SFLD" id="SFLDG01101">
    <property type="entry name" value="Uncharacterised_Radical_SAM_Su"/>
    <property type="match status" value="1"/>
</dbReference>
<evidence type="ECO:0000256" key="5">
    <source>
        <dbReference type="ARBA" id="ARBA00023014"/>
    </source>
</evidence>
<dbReference type="InterPro" id="IPR006638">
    <property type="entry name" value="Elp3/MiaA/NifB-like_rSAM"/>
</dbReference>
<dbReference type="Pfam" id="PF04055">
    <property type="entry name" value="Radical_SAM"/>
    <property type="match status" value="1"/>
</dbReference>
<dbReference type="PROSITE" id="PS51918">
    <property type="entry name" value="RADICAL_SAM"/>
    <property type="match status" value="1"/>
</dbReference>
<dbReference type="KEGG" id="cthi:THC_0802"/>
<keyword evidence="1" id="KW-0004">4Fe-4S</keyword>